<reference evidence="1" key="1">
    <citation type="submission" date="2021-02" db="EMBL/GenBank/DDBJ databases">
        <authorList>
            <person name="Dougan E. K."/>
            <person name="Rhodes N."/>
            <person name="Thang M."/>
            <person name="Chan C."/>
        </authorList>
    </citation>
    <scope>NUCLEOTIDE SEQUENCE</scope>
</reference>
<keyword evidence="2" id="KW-1185">Reference proteome</keyword>
<name>A0A813EJ58_POLGL</name>
<protein>
    <submittedName>
        <fullName evidence="1">Uncharacterized protein</fullName>
    </submittedName>
</protein>
<gene>
    <name evidence="1" type="ORF">PGLA1383_LOCUS19143</name>
</gene>
<organism evidence="1 2">
    <name type="scientific">Polarella glacialis</name>
    <name type="common">Dinoflagellate</name>
    <dbReference type="NCBI Taxonomy" id="89957"/>
    <lineage>
        <taxon>Eukaryota</taxon>
        <taxon>Sar</taxon>
        <taxon>Alveolata</taxon>
        <taxon>Dinophyceae</taxon>
        <taxon>Suessiales</taxon>
        <taxon>Suessiaceae</taxon>
        <taxon>Polarella</taxon>
    </lineage>
</organism>
<dbReference type="EMBL" id="CAJNNV010012500">
    <property type="protein sequence ID" value="CAE8600839.1"/>
    <property type="molecule type" value="Genomic_DNA"/>
</dbReference>
<comment type="caution">
    <text evidence="1">The sequence shown here is derived from an EMBL/GenBank/DDBJ whole genome shotgun (WGS) entry which is preliminary data.</text>
</comment>
<proteinExistence type="predicted"/>
<accession>A0A813EJ58</accession>
<sequence>MDGPWDMVCDKRYICGTQCGDGSIVQNGIYQSRGMEGENNMGKLSMMVINFMTNQCGWGLQLVDGGNLGRDGSIREQQIKFKATHPLNLIAPHLMIELRQVGYVEINGANTNGIFDKLDGWLKQKWSASQIQADPQYCDVKFSTSSFKSRGSDPAVLVDAHHLQRRLVFRCDDHVQHGEHHVEFRDQGYIEVNGLHDAQDVKSALDDYYIPQGCTHYTQGFLEKEPYCDLKYRTPGNFYYRSGSTNNLGKRTTELAHFMGNRGWKLMLCNGGQRHRALTGLLTGLRANALRATVS</sequence>
<evidence type="ECO:0000313" key="2">
    <source>
        <dbReference type="Proteomes" id="UP000654075"/>
    </source>
</evidence>
<dbReference type="AlphaFoldDB" id="A0A813EJ58"/>
<dbReference type="Proteomes" id="UP000654075">
    <property type="component" value="Unassembled WGS sequence"/>
</dbReference>
<evidence type="ECO:0000313" key="1">
    <source>
        <dbReference type="EMBL" id="CAE8600839.1"/>
    </source>
</evidence>